<name>A0ABT9WQH9_9BACI</name>
<dbReference type="Pfam" id="PF05014">
    <property type="entry name" value="Nuc_deoxyrib_tr"/>
    <property type="match status" value="1"/>
</dbReference>
<dbReference type="SUPFAM" id="SSF52309">
    <property type="entry name" value="N-(deoxy)ribosyltransferase-like"/>
    <property type="match status" value="1"/>
</dbReference>
<accession>A0ABT9WQH9</accession>
<evidence type="ECO:0000313" key="2">
    <source>
        <dbReference type="Proteomes" id="UP001223586"/>
    </source>
</evidence>
<protein>
    <submittedName>
        <fullName evidence="1">Nucleoside 2-deoxyribosyltransferase</fullName>
    </submittedName>
</protein>
<keyword evidence="2" id="KW-1185">Reference proteome</keyword>
<comment type="caution">
    <text evidence="1">The sequence shown here is derived from an EMBL/GenBank/DDBJ whole genome shotgun (WGS) entry which is preliminary data.</text>
</comment>
<sequence>MSVKKMAEFFKLNGFEHTYDWTKNDRLKSLKDLRTVGEKEKNAVKQSDFFIMMLPAGKGSHIEYGIALGLGKRIYLYSPDQDIYDFEKTSTFYHLEKVTAFVGTMETFLDEVIILEKKHAHITL</sequence>
<dbReference type="Proteomes" id="UP001223586">
    <property type="component" value="Unassembled WGS sequence"/>
</dbReference>
<dbReference type="RefSeq" id="WP_307227930.1">
    <property type="nucleotide sequence ID" value="NZ_JAUSTT010000006.1"/>
</dbReference>
<organism evidence="1 2">
    <name type="scientific">Bacillus chungangensis</name>
    <dbReference type="NCBI Taxonomy" id="587633"/>
    <lineage>
        <taxon>Bacteria</taxon>
        <taxon>Bacillati</taxon>
        <taxon>Bacillota</taxon>
        <taxon>Bacilli</taxon>
        <taxon>Bacillales</taxon>
        <taxon>Bacillaceae</taxon>
        <taxon>Bacillus</taxon>
    </lineage>
</organism>
<dbReference type="EMBL" id="JAUSTT010000006">
    <property type="protein sequence ID" value="MDQ0175539.1"/>
    <property type="molecule type" value="Genomic_DNA"/>
</dbReference>
<dbReference type="InterPro" id="IPR007710">
    <property type="entry name" value="Nucleoside_deoxyribTrfase"/>
</dbReference>
<dbReference type="Gene3D" id="3.40.50.450">
    <property type="match status" value="1"/>
</dbReference>
<proteinExistence type="predicted"/>
<gene>
    <name evidence="1" type="ORF">J2S08_001373</name>
</gene>
<evidence type="ECO:0000313" key="1">
    <source>
        <dbReference type="EMBL" id="MDQ0175539.1"/>
    </source>
</evidence>
<reference evidence="1 2" key="1">
    <citation type="submission" date="2023-07" db="EMBL/GenBank/DDBJ databases">
        <title>Genomic Encyclopedia of Type Strains, Phase IV (KMG-IV): sequencing the most valuable type-strain genomes for metagenomic binning, comparative biology and taxonomic classification.</title>
        <authorList>
            <person name="Goeker M."/>
        </authorList>
    </citation>
    <scope>NUCLEOTIDE SEQUENCE [LARGE SCALE GENOMIC DNA]</scope>
    <source>
        <strain evidence="1 2">DSM 23837</strain>
    </source>
</reference>